<evidence type="ECO:0000259" key="9">
    <source>
        <dbReference type="PROSITE" id="PS51165"/>
    </source>
</evidence>
<dbReference type="PROSITE" id="PS00092">
    <property type="entry name" value="N6_MTASE"/>
    <property type="match status" value="1"/>
</dbReference>
<dbReference type="InterPro" id="IPR002052">
    <property type="entry name" value="DNA_methylase_N6_adenine_CS"/>
</dbReference>
<evidence type="ECO:0000313" key="10">
    <source>
        <dbReference type="EMBL" id="ASA54405.1"/>
    </source>
</evidence>
<evidence type="ECO:0000313" key="11">
    <source>
        <dbReference type="Proteomes" id="UP000196708"/>
    </source>
</evidence>
<dbReference type="NCBIfam" id="NF008748">
    <property type="entry name" value="PRK11783.1"/>
    <property type="match status" value="1"/>
</dbReference>
<name>A0A1Z2SB55_VIBGA</name>
<evidence type="ECO:0000256" key="5">
    <source>
        <dbReference type="ARBA" id="ARBA00022691"/>
    </source>
</evidence>
<evidence type="ECO:0000256" key="4">
    <source>
        <dbReference type="ARBA" id="ARBA00022679"/>
    </source>
</evidence>
<evidence type="ECO:0000256" key="8">
    <source>
        <dbReference type="PROSITE-ProRule" id="PRU00529"/>
    </source>
</evidence>
<keyword evidence="2 7" id="KW-0698">rRNA processing</keyword>
<evidence type="ECO:0000256" key="1">
    <source>
        <dbReference type="ARBA" id="ARBA00022490"/>
    </source>
</evidence>
<keyword evidence="1 7" id="KW-0963">Cytoplasm</keyword>
<dbReference type="AlphaFoldDB" id="A0A1Z2SB55"/>
<dbReference type="Gene3D" id="3.30.750.80">
    <property type="entry name" value="RNA methyltransferase domain (HRMD) like"/>
    <property type="match status" value="1"/>
</dbReference>
<dbReference type="InterPro" id="IPR000241">
    <property type="entry name" value="RlmKL-like_Mtase"/>
</dbReference>
<keyword evidence="5 7" id="KW-0949">S-adenosyl-L-methionine</keyword>
<dbReference type="GO" id="GO:0003723">
    <property type="term" value="F:RNA binding"/>
    <property type="evidence" value="ECO:0007669"/>
    <property type="project" value="UniProtKB-UniRule"/>
</dbReference>
<dbReference type="CDD" id="cd02440">
    <property type="entry name" value="AdoMet_MTases"/>
    <property type="match status" value="1"/>
</dbReference>
<dbReference type="Gene3D" id="3.40.50.150">
    <property type="entry name" value="Vaccinia Virus protein VP39"/>
    <property type="match status" value="2"/>
</dbReference>
<evidence type="ECO:0000256" key="2">
    <source>
        <dbReference type="ARBA" id="ARBA00022552"/>
    </source>
</evidence>
<comment type="catalytic activity">
    <reaction evidence="7">
        <text>guanosine(2069) in 23S rRNA + S-adenosyl-L-methionine = N(2)-methylguanosine(2069) in 23S rRNA + S-adenosyl-L-homocysteine + H(+)</text>
        <dbReference type="Rhea" id="RHEA:43772"/>
        <dbReference type="Rhea" id="RHEA-COMP:10688"/>
        <dbReference type="Rhea" id="RHEA-COMP:10689"/>
        <dbReference type="ChEBI" id="CHEBI:15378"/>
        <dbReference type="ChEBI" id="CHEBI:57856"/>
        <dbReference type="ChEBI" id="CHEBI:59789"/>
        <dbReference type="ChEBI" id="CHEBI:74269"/>
        <dbReference type="ChEBI" id="CHEBI:74481"/>
        <dbReference type="EC" id="2.1.1.264"/>
    </reaction>
</comment>
<comment type="catalytic activity">
    <reaction evidence="7">
        <text>guanosine(2445) in 23S rRNA + S-adenosyl-L-methionine = N(2)-methylguanosine(2445) in 23S rRNA + S-adenosyl-L-homocysteine + H(+)</text>
        <dbReference type="Rhea" id="RHEA:42740"/>
        <dbReference type="Rhea" id="RHEA-COMP:10215"/>
        <dbReference type="Rhea" id="RHEA-COMP:10216"/>
        <dbReference type="ChEBI" id="CHEBI:15378"/>
        <dbReference type="ChEBI" id="CHEBI:57856"/>
        <dbReference type="ChEBI" id="CHEBI:59789"/>
        <dbReference type="ChEBI" id="CHEBI:74269"/>
        <dbReference type="ChEBI" id="CHEBI:74481"/>
        <dbReference type="EC" id="2.1.1.173"/>
    </reaction>
</comment>
<accession>A0A1Z2SB55</accession>
<proteinExistence type="inferred from homology"/>
<dbReference type="KEGG" id="vga:BSQ33_00795"/>
<dbReference type="Pfam" id="PF01170">
    <property type="entry name" value="UPF0020"/>
    <property type="match status" value="1"/>
</dbReference>
<dbReference type="InterPro" id="IPR004114">
    <property type="entry name" value="THUMP_dom"/>
</dbReference>
<comment type="subcellular location">
    <subcellularLocation>
        <location evidence="7">Cytoplasm</location>
    </subcellularLocation>
</comment>
<dbReference type="InterPro" id="IPR029063">
    <property type="entry name" value="SAM-dependent_MTases_sf"/>
</dbReference>
<dbReference type="Proteomes" id="UP000196708">
    <property type="component" value="Chromosome 1"/>
</dbReference>
<dbReference type="OrthoDB" id="9809404at2"/>
<evidence type="ECO:0000256" key="6">
    <source>
        <dbReference type="ARBA" id="ARBA00022884"/>
    </source>
</evidence>
<keyword evidence="3 7" id="KW-0489">Methyltransferase</keyword>
<sequence length="709" mass="80287">MHQYLATTSIGLENLLAEELNRLGVSDTQVVQAGVRFRATNEVIYRCCLWSRVASRFIRILSEFSCQDDMDLYLSASAIRWSDYLQPSGTVIVDFNGTNQSIRNSQYGAVKVKDAIVDHFTKRNLPRPTISKDRPDLRVHVRLNKEKAIMGIDMVGGSLHIRGYRTEAGAAPLRETLAAAMIMRSGWQGEIALMDPMCGSGTIVIEAAMMAAGIAPGINRAHWGFQSLPDYEPELWTQVKTQASVQSKRGIKQVSVPIYGYDYDEKMLKLAKENARRAGVRDLIEFQSMDAAKLQRPVSFQAGLIISNPPYGERLGTEPSLIALYASLGAQLKSEFGGCKAMFLSSSDELLSCLRMRADKQFKMRNGSLPCHLKIYAIAERDESQRQSATQEVAADFANRLRKNIAKITPWAKREQLDCYRVYDADLPDYNAAIDVYGDHVVIQEYAAPKSIAPEKAKRRLTDMIRATTQVMDVDANHIVLKVREKQKGHAQYQKMSTKAKTSQVREYGAQFIVNLYDYLDTGLFLDHRLTRRRLGEMAKGRDFLNLFAYTGTATVHAALGGAKSTTTVDMSKTYLEWAKENMALNRQIGRQHRYEQADCLQWLEQAKGQYDLIFIDPPTFSNSKRMAATFDVQRDHIHVMQHLKRILRQDGVIVFSNNKRQFKMDMEGMAALQLSAENISSQTLPLDFKRHQQIHNCWIIRHREADAE</sequence>
<dbReference type="HAMAP" id="MF_01858">
    <property type="entry name" value="23SrRNA_methyltr_KL"/>
    <property type="match status" value="1"/>
</dbReference>
<dbReference type="PANTHER" id="PTHR47313:SF1">
    <property type="entry name" value="RIBOSOMAL RNA LARGE SUBUNIT METHYLTRANSFERASE K_L"/>
    <property type="match status" value="1"/>
</dbReference>
<dbReference type="PROSITE" id="PS01261">
    <property type="entry name" value="UPF0020"/>
    <property type="match status" value="1"/>
</dbReference>
<dbReference type="GO" id="GO:0005737">
    <property type="term" value="C:cytoplasm"/>
    <property type="evidence" value="ECO:0007669"/>
    <property type="project" value="UniProtKB-SubCell"/>
</dbReference>
<dbReference type="InterPro" id="IPR017244">
    <property type="entry name" value="23SrRNA_methyltr_KL"/>
</dbReference>
<gene>
    <name evidence="7" type="primary">rlmL</name>
    <name evidence="10" type="ORF">BSQ33_00795</name>
</gene>
<dbReference type="EC" id="2.1.1.173" evidence="7"/>
<dbReference type="Gene3D" id="3.30.2130.30">
    <property type="match status" value="1"/>
</dbReference>
<dbReference type="FunFam" id="3.40.50.150:FF:000039">
    <property type="entry name" value="Ribosomal RNA large subunit methyltransferase K/L"/>
    <property type="match status" value="1"/>
</dbReference>
<dbReference type="PROSITE" id="PS51165">
    <property type="entry name" value="THUMP"/>
    <property type="match status" value="1"/>
</dbReference>
<dbReference type="EC" id="2.1.1.264" evidence="7"/>
<reference evidence="10 11" key="1">
    <citation type="submission" date="2016-12" db="EMBL/GenBank/DDBJ databases">
        <authorList>
            <person name="Song W.-J."/>
            <person name="Kurnit D.M."/>
        </authorList>
    </citation>
    <scope>NUCLEOTIDE SEQUENCE [LARGE SCALE GENOMIC DNA]</scope>
    <source>
        <strain evidence="10 11">ATCC 43942</strain>
    </source>
</reference>
<evidence type="ECO:0000256" key="3">
    <source>
        <dbReference type="ARBA" id="ARBA00022603"/>
    </source>
</evidence>
<dbReference type="InterPro" id="IPR019614">
    <property type="entry name" value="SAM-dep_methyl-trfase"/>
</dbReference>
<protein>
    <recommendedName>
        <fullName evidence="7">Ribosomal RNA large subunit methyltransferase K/L</fullName>
    </recommendedName>
    <domain>
        <recommendedName>
            <fullName evidence="7">23S rRNA m2G2445 methyltransferase</fullName>
            <ecNumber evidence="7">2.1.1.173</ecNumber>
        </recommendedName>
        <alternativeName>
            <fullName evidence="7">rRNA (guanine-N(2)-)-methyltransferase RlmL</fullName>
        </alternativeName>
    </domain>
    <domain>
        <recommendedName>
            <fullName evidence="7">23S rRNA m7G2069 methyltransferase</fullName>
            <ecNumber evidence="7">2.1.1.264</ecNumber>
        </recommendedName>
        <alternativeName>
            <fullName evidence="7">rRNA (guanine-N(7)-)-methyltransferase RlmK</fullName>
        </alternativeName>
    </domain>
</protein>
<feature type="domain" description="THUMP" evidence="9">
    <location>
        <begin position="43"/>
        <end position="154"/>
    </location>
</feature>
<dbReference type="PANTHER" id="PTHR47313">
    <property type="entry name" value="RIBOSOMAL RNA LARGE SUBUNIT METHYLTRANSFERASE K/L"/>
    <property type="match status" value="1"/>
</dbReference>
<dbReference type="PIRSF" id="PIRSF037618">
    <property type="entry name" value="RNA_Mtase_bacteria_prd"/>
    <property type="match status" value="1"/>
</dbReference>
<dbReference type="GO" id="GO:0052915">
    <property type="term" value="F:23S rRNA (guanine(2445)-N(2))-methyltransferase activity"/>
    <property type="evidence" value="ECO:0007669"/>
    <property type="project" value="UniProtKB-UniRule"/>
</dbReference>
<dbReference type="RefSeq" id="WP_021020325.1">
    <property type="nucleotide sequence ID" value="NZ_CP018835.1"/>
</dbReference>
<dbReference type="GO" id="GO:0070043">
    <property type="term" value="F:rRNA (guanine-N7-)-methyltransferase activity"/>
    <property type="evidence" value="ECO:0007669"/>
    <property type="project" value="UniProtKB-UniRule"/>
</dbReference>
<dbReference type="InterPro" id="IPR054170">
    <property type="entry name" value="RlmL_1st"/>
</dbReference>
<dbReference type="Pfam" id="PF22020">
    <property type="entry name" value="RlmL_1st"/>
    <property type="match status" value="1"/>
</dbReference>
<dbReference type="InterPro" id="IPR053943">
    <property type="entry name" value="RlmKL-like_Mtase_CS"/>
</dbReference>
<keyword evidence="6 8" id="KW-0694">RNA-binding</keyword>
<organism evidence="10 11">
    <name type="scientific">Vibrio gazogenes</name>
    <dbReference type="NCBI Taxonomy" id="687"/>
    <lineage>
        <taxon>Bacteria</taxon>
        <taxon>Pseudomonadati</taxon>
        <taxon>Pseudomonadota</taxon>
        <taxon>Gammaproteobacteria</taxon>
        <taxon>Vibrionales</taxon>
        <taxon>Vibrionaceae</taxon>
        <taxon>Vibrio</taxon>
    </lineage>
</organism>
<keyword evidence="4 7" id="KW-0808">Transferase</keyword>
<dbReference type="Pfam" id="PF02926">
    <property type="entry name" value="THUMP"/>
    <property type="match status" value="1"/>
</dbReference>
<dbReference type="EMBL" id="CP018835">
    <property type="protein sequence ID" value="ASA54405.1"/>
    <property type="molecule type" value="Genomic_DNA"/>
</dbReference>
<comment type="similarity">
    <text evidence="7">Belongs to the methyltransferase superfamily. RlmKL family.</text>
</comment>
<dbReference type="Pfam" id="PF10672">
    <property type="entry name" value="Methyltrans_SAM"/>
    <property type="match status" value="1"/>
</dbReference>
<evidence type="ECO:0000256" key="7">
    <source>
        <dbReference type="HAMAP-Rule" id="MF_01858"/>
    </source>
</evidence>
<comment type="function">
    <text evidence="7">Specifically methylates the guanine in position 2445 (m2G2445) and the guanine in position 2069 (m7G2069) of 23S rRNA.</text>
</comment>
<dbReference type="SMART" id="SM00981">
    <property type="entry name" value="THUMP"/>
    <property type="match status" value="1"/>
</dbReference>
<dbReference type="SUPFAM" id="SSF53335">
    <property type="entry name" value="S-adenosyl-L-methionine-dependent methyltransferases"/>
    <property type="match status" value="2"/>
</dbReference>
<dbReference type="CDD" id="cd11715">
    <property type="entry name" value="THUMP_AdoMetMT"/>
    <property type="match status" value="1"/>
</dbReference>